<dbReference type="KEGG" id="fap:GR316_00750"/>
<name>A0A8J8MR48_9RHOB</name>
<dbReference type="RefSeq" id="WP_211784176.1">
    <property type="nucleotide sequence ID" value="NZ_CP047289.1"/>
</dbReference>
<proteinExistence type="predicted"/>
<protein>
    <submittedName>
        <fullName evidence="1">DUF3008 family protein</fullName>
    </submittedName>
</protein>
<evidence type="ECO:0000313" key="2">
    <source>
        <dbReference type="Proteomes" id="UP000679284"/>
    </source>
</evidence>
<evidence type="ECO:0000313" key="1">
    <source>
        <dbReference type="EMBL" id="QUS34927.1"/>
    </source>
</evidence>
<sequence>MPAQVRYEHFTEAAEAALAARRGTIRKTALRGKPREMYEHLTVAELEEMALIPAARH</sequence>
<organism evidence="1 2">
    <name type="scientific">Falsirhodobacter algicola</name>
    <dbReference type="NCBI Taxonomy" id="2692330"/>
    <lineage>
        <taxon>Bacteria</taxon>
        <taxon>Pseudomonadati</taxon>
        <taxon>Pseudomonadota</taxon>
        <taxon>Alphaproteobacteria</taxon>
        <taxon>Rhodobacterales</taxon>
        <taxon>Paracoccaceae</taxon>
        <taxon>Falsirhodobacter</taxon>
    </lineage>
</organism>
<dbReference type="AlphaFoldDB" id="A0A8J8MR48"/>
<reference evidence="1" key="1">
    <citation type="submission" date="2020-01" db="EMBL/GenBank/DDBJ databases">
        <authorList>
            <person name="Yang Y."/>
            <person name="Kwon Y.M."/>
        </authorList>
    </citation>
    <scope>NUCLEOTIDE SEQUENCE</scope>
    <source>
        <strain evidence="1">PG104</strain>
    </source>
</reference>
<dbReference type="InterPro" id="IPR021553">
    <property type="entry name" value="DUF3008"/>
</dbReference>
<gene>
    <name evidence="1" type="ORF">GR316_00750</name>
</gene>
<dbReference type="Pfam" id="PF11450">
    <property type="entry name" value="DUF3008"/>
    <property type="match status" value="1"/>
</dbReference>
<dbReference type="EMBL" id="CP047289">
    <property type="protein sequence ID" value="QUS34927.1"/>
    <property type="molecule type" value="Genomic_DNA"/>
</dbReference>
<accession>A0A8J8MR48</accession>
<dbReference type="Proteomes" id="UP000679284">
    <property type="component" value="Chromosome"/>
</dbReference>
<keyword evidence="2" id="KW-1185">Reference proteome</keyword>